<dbReference type="PROSITE" id="PS00183">
    <property type="entry name" value="UBC_1"/>
    <property type="match status" value="1"/>
</dbReference>
<reference evidence="8 9" key="1">
    <citation type="journal article" date="2017" name="Environ. Microbiol.">
        <title>Decay of the glycolytic pathway and adaptation to intranuclear parasitism within Enterocytozoonidae microsporidia.</title>
        <authorList>
            <person name="Wiredu Boakye D."/>
            <person name="Jaroenlak P."/>
            <person name="Prachumwat A."/>
            <person name="Williams T.A."/>
            <person name="Bateman K.S."/>
            <person name="Itsathitphaisarn O."/>
            <person name="Sritunyalucksana K."/>
            <person name="Paszkiewicz K.H."/>
            <person name="Moore K.A."/>
            <person name="Stentiford G.D."/>
            <person name="Williams B.A."/>
        </authorList>
    </citation>
    <scope>NUCLEOTIDE SEQUENCE [LARGE SCALE GENOMIC DNA]</scope>
    <source>
        <strain evidence="7">Canceri</strain>
        <strain evidence="9">canceri</strain>
        <strain evidence="6 8">GB1</strain>
    </source>
</reference>
<dbReference type="PANTHER" id="PTHR24067">
    <property type="entry name" value="UBIQUITIN-CONJUGATING ENZYME E2"/>
    <property type="match status" value="1"/>
</dbReference>
<dbReference type="GO" id="GO:0016740">
    <property type="term" value="F:transferase activity"/>
    <property type="evidence" value="ECO:0007669"/>
    <property type="project" value="UniProtKB-KW"/>
</dbReference>
<keyword evidence="4" id="KW-0067">ATP-binding</keyword>
<dbReference type="VEuPathDB" id="MicrosporidiaDB:HERIO_387"/>
<dbReference type="InterPro" id="IPR050113">
    <property type="entry name" value="Ub_conjugating_enzyme"/>
</dbReference>
<evidence type="ECO:0000313" key="8">
    <source>
        <dbReference type="Proteomes" id="UP000192356"/>
    </source>
</evidence>
<gene>
    <name evidence="6" type="primary">UBC13</name>
    <name evidence="7" type="ORF">A0H76_366</name>
    <name evidence="6" type="ORF">HERIO_387</name>
</gene>
<organism evidence="6 8">
    <name type="scientific">Hepatospora eriocheir</name>
    <dbReference type="NCBI Taxonomy" id="1081669"/>
    <lineage>
        <taxon>Eukaryota</taxon>
        <taxon>Fungi</taxon>
        <taxon>Fungi incertae sedis</taxon>
        <taxon>Microsporidia</taxon>
        <taxon>Hepatosporidae</taxon>
        <taxon>Hepatospora</taxon>
    </lineage>
</organism>
<feature type="domain" description="UBC core" evidence="5">
    <location>
        <begin position="13"/>
        <end position="177"/>
    </location>
</feature>
<evidence type="ECO:0000313" key="6">
    <source>
        <dbReference type="EMBL" id="ORD97754.1"/>
    </source>
</evidence>
<dbReference type="Pfam" id="PF00179">
    <property type="entry name" value="UQ_con"/>
    <property type="match status" value="1"/>
</dbReference>
<protein>
    <submittedName>
        <fullName evidence="6">UBC13</fullName>
    </submittedName>
</protein>
<proteinExistence type="inferred from homology"/>
<evidence type="ECO:0000256" key="4">
    <source>
        <dbReference type="RuleBase" id="RU362109"/>
    </source>
</evidence>
<comment type="caution">
    <text evidence="6">The sequence shown here is derived from an EMBL/GenBank/DDBJ whole genome shotgun (WGS) entry which is preliminary data.</text>
</comment>
<dbReference type="SMART" id="SM00212">
    <property type="entry name" value="UBCc"/>
    <property type="match status" value="1"/>
</dbReference>
<dbReference type="EMBL" id="LVKB01000011">
    <property type="protein sequence ID" value="ORD97754.1"/>
    <property type="molecule type" value="Genomic_DNA"/>
</dbReference>
<keyword evidence="8" id="KW-1185">Reference proteome</keyword>
<dbReference type="OrthoDB" id="19692at2759"/>
<dbReference type="VEuPathDB" id="MicrosporidiaDB:A0H76_366"/>
<comment type="similarity">
    <text evidence="4">Belongs to the ubiquitin-conjugating enzyme family.</text>
</comment>
<evidence type="ECO:0000313" key="9">
    <source>
        <dbReference type="Proteomes" id="UP000192501"/>
    </source>
</evidence>
<dbReference type="Gene3D" id="3.10.110.10">
    <property type="entry name" value="Ubiquitin Conjugating Enzyme"/>
    <property type="match status" value="1"/>
</dbReference>
<name>A0A1X0QDJ3_9MICR</name>
<dbReference type="SUPFAM" id="SSF54495">
    <property type="entry name" value="UBC-like"/>
    <property type="match status" value="1"/>
</dbReference>
<keyword evidence="1" id="KW-0808">Transferase</keyword>
<evidence type="ECO:0000256" key="2">
    <source>
        <dbReference type="ARBA" id="ARBA00022786"/>
    </source>
</evidence>
<feature type="active site" description="Glycyl thioester intermediate" evidence="3">
    <location>
        <position position="102"/>
    </location>
</feature>
<evidence type="ECO:0000313" key="7">
    <source>
        <dbReference type="EMBL" id="ORD99696.1"/>
    </source>
</evidence>
<evidence type="ECO:0000259" key="5">
    <source>
        <dbReference type="PROSITE" id="PS50127"/>
    </source>
</evidence>
<evidence type="ECO:0000256" key="1">
    <source>
        <dbReference type="ARBA" id="ARBA00022679"/>
    </source>
</evidence>
<dbReference type="InterPro" id="IPR000608">
    <property type="entry name" value="UBC"/>
</dbReference>
<keyword evidence="4" id="KW-0547">Nucleotide-binding</keyword>
<accession>A0A1X0QDJ3</accession>
<dbReference type="InterPro" id="IPR023313">
    <property type="entry name" value="UBQ-conjugating_AS"/>
</dbReference>
<dbReference type="PROSITE" id="PS50127">
    <property type="entry name" value="UBC_2"/>
    <property type="match status" value="1"/>
</dbReference>
<dbReference type="Proteomes" id="UP000192501">
    <property type="component" value="Unassembled WGS sequence"/>
</dbReference>
<dbReference type="Proteomes" id="UP000192356">
    <property type="component" value="Unassembled WGS sequence"/>
</dbReference>
<dbReference type="InterPro" id="IPR016135">
    <property type="entry name" value="UBQ-conjugating_enzyme/RWD"/>
</dbReference>
<evidence type="ECO:0000256" key="3">
    <source>
        <dbReference type="PROSITE-ProRule" id="PRU10133"/>
    </source>
</evidence>
<dbReference type="AlphaFoldDB" id="A0A1X0QDJ3"/>
<keyword evidence="2 4" id="KW-0833">Ubl conjugation pathway</keyword>
<dbReference type="EMBL" id="LTAI01000129">
    <property type="protein sequence ID" value="ORD99696.1"/>
    <property type="molecule type" value="Genomic_DNA"/>
</dbReference>
<dbReference type="GO" id="GO:0005524">
    <property type="term" value="F:ATP binding"/>
    <property type="evidence" value="ECO:0007669"/>
    <property type="project" value="UniProtKB-UniRule"/>
</dbReference>
<sequence length="182" mass="20958">MVHNEEKIELDKMAINRIKKELAMIKNDKHINIEVEICKDADGFEDIGRWIVTFVGSPDTPFQNYKLKGEIIFPKRYPIEPFSFRFLTKVWHPNIYPNGKVCLSTLESSDDPVISDYFSNCSWTPVNTVRTVCVSINLLLREPNIESPANVDASIQYRDDIDAFNKKALKYLEGSAEKINKN</sequence>